<evidence type="ECO:0000256" key="7">
    <source>
        <dbReference type="ARBA" id="ARBA00022840"/>
    </source>
</evidence>
<keyword evidence="14" id="KW-1185">Reference proteome</keyword>
<dbReference type="PROSITE" id="PS50011">
    <property type="entry name" value="PROTEIN_KINASE_DOM"/>
    <property type="match status" value="1"/>
</dbReference>
<feature type="compositionally biased region" description="Low complexity" evidence="11">
    <location>
        <begin position="15"/>
        <end position="33"/>
    </location>
</feature>
<evidence type="ECO:0000256" key="4">
    <source>
        <dbReference type="ARBA" id="ARBA00022679"/>
    </source>
</evidence>
<evidence type="ECO:0000256" key="9">
    <source>
        <dbReference type="ARBA" id="ARBA00048679"/>
    </source>
</evidence>
<proteinExistence type="inferred from homology"/>
<reference evidence="13" key="1">
    <citation type="journal article" date="2021" name="J. Hered.">
        <title>Genome Assembly of Salicaceae Populus deltoides (Eastern Cottonwood) I-69 Based on Nanopore Sequencing and Hi-C Technologies.</title>
        <authorList>
            <person name="Bai S."/>
            <person name="Wu H."/>
            <person name="Zhang J."/>
            <person name="Pan Z."/>
            <person name="Zhao W."/>
            <person name="Li Z."/>
            <person name="Tong C."/>
        </authorList>
    </citation>
    <scope>NUCLEOTIDE SEQUENCE</scope>
    <source>
        <tissue evidence="13">Leaf</tissue>
    </source>
</reference>
<evidence type="ECO:0000256" key="5">
    <source>
        <dbReference type="ARBA" id="ARBA00022741"/>
    </source>
</evidence>
<feature type="domain" description="Protein kinase" evidence="12">
    <location>
        <begin position="536"/>
        <end position="794"/>
    </location>
</feature>
<name>A0A8T2WYZ3_POPDE</name>
<dbReference type="PROSITE" id="PS00107">
    <property type="entry name" value="PROTEIN_KINASE_ATP"/>
    <property type="match status" value="1"/>
</dbReference>
<dbReference type="CDD" id="cd13999">
    <property type="entry name" value="STKc_MAP3K-like"/>
    <property type="match status" value="1"/>
</dbReference>
<feature type="binding site" evidence="10">
    <location>
        <position position="563"/>
    </location>
    <ligand>
        <name>ATP</name>
        <dbReference type="ChEBI" id="CHEBI:30616"/>
    </ligand>
</feature>
<dbReference type="Pfam" id="PF14381">
    <property type="entry name" value="EDR1_CTR1_ARMC3_pept"/>
    <property type="match status" value="1"/>
</dbReference>
<dbReference type="Pfam" id="PF07714">
    <property type="entry name" value="PK_Tyr_Ser-Thr"/>
    <property type="match status" value="1"/>
</dbReference>
<gene>
    <name evidence="13" type="ORF">H0E87_026779</name>
</gene>
<dbReference type="InterPro" id="IPR051681">
    <property type="entry name" value="Ser/Thr_Kinases-Pseudokinases"/>
</dbReference>
<dbReference type="Proteomes" id="UP000807159">
    <property type="component" value="Chromosome 16"/>
</dbReference>
<protein>
    <recommendedName>
        <fullName evidence="2">non-specific serine/threonine protein kinase</fullName>
        <ecNumber evidence="2">2.7.11.1</ecNumber>
    </recommendedName>
</protein>
<dbReference type="InterPro" id="IPR001245">
    <property type="entry name" value="Ser-Thr/Tyr_kinase_cat_dom"/>
</dbReference>
<dbReference type="GO" id="GO:0010182">
    <property type="term" value="P:sugar mediated signaling pathway"/>
    <property type="evidence" value="ECO:0007669"/>
    <property type="project" value="UniProtKB-ARBA"/>
</dbReference>
<comment type="similarity">
    <text evidence="1">Belongs to the protein kinase superfamily. TKL Ser/Thr protein kinase family. RAF subfamily.</text>
</comment>
<dbReference type="AlphaFoldDB" id="A0A8T2WYZ3"/>
<dbReference type="GO" id="GO:0004674">
    <property type="term" value="F:protein serine/threonine kinase activity"/>
    <property type="evidence" value="ECO:0007669"/>
    <property type="project" value="UniProtKB-KW"/>
</dbReference>
<dbReference type="InterPro" id="IPR008271">
    <property type="entry name" value="Ser/Thr_kinase_AS"/>
</dbReference>
<keyword evidence="7 10" id="KW-0067">ATP-binding</keyword>
<evidence type="ECO:0000256" key="3">
    <source>
        <dbReference type="ARBA" id="ARBA00022527"/>
    </source>
</evidence>
<comment type="catalytic activity">
    <reaction evidence="8">
        <text>L-threonyl-[protein] + ATP = O-phospho-L-threonyl-[protein] + ADP + H(+)</text>
        <dbReference type="Rhea" id="RHEA:46608"/>
        <dbReference type="Rhea" id="RHEA-COMP:11060"/>
        <dbReference type="Rhea" id="RHEA-COMP:11605"/>
        <dbReference type="ChEBI" id="CHEBI:15378"/>
        <dbReference type="ChEBI" id="CHEBI:30013"/>
        <dbReference type="ChEBI" id="CHEBI:30616"/>
        <dbReference type="ChEBI" id="CHEBI:61977"/>
        <dbReference type="ChEBI" id="CHEBI:456216"/>
        <dbReference type="EC" id="2.7.11.1"/>
    </reaction>
</comment>
<dbReference type="PRINTS" id="PR00109">
    <property type="entry name" value="TYRKINASE"/>
</dbReference>
<evidence type="ECO:0000313" key="13">
    <source>
        <dbReference type="EMBL" id="KAH8485131.1"/>
    </source>
</evidence>
<dbReference type="PANTHER" id="PTHR44329:SF281">
    <property type="entry name" value="SERINE_THREONINE-PROTEIN KINASE CTR1"/>
    <property type="match status" value="1"/>
</dbReference>
<comment type="catalytic activity">
    <reaction evidence="9">
        <text>L-seryl-[protein] + ATP = O-phospho-L-seryl-[protein] + ADP + H(+)</text>
        <dbReference type="Rhea" id="RHEA:17989"/>
        <dbReference type="Rhea" id="RHEA-COMP:9863"/>
        <dbReference type="Rhea" id="RHEA-COMP:11604"/>
        <dbReference type="ChEBI" id="CHEBI:15378"/>
        <dbReference type="ChEBI" id="CHEBI:29999"/>
        <dbReference type="ChEBI" id="CHEBI:30616"/>
        <dbReference type="ChEBI" id="CHEBI:83421"/>
        <dbReference type="ChEBI" id="CHEBI:456216"/>
        <dbReference type="EC" id="2.7.11.1"/>
    </reaction>
</comment>
<dbReference type="EC" id="2.7.11.1" evidence="2"/>
<dbReference type="EMBL" id="JACEGQ020000016">
    <property type="protein sequence ID" value="KAH8485131.1"/>
    <property type="molecule type" value="Genomic_DNA"/>
</dbReference>
<dbReference type="InterPro" id="IPR017441">
    <property type="entry name" value="Protein_kinase_ATP_BS"/>
</dbReference>
<dbReference type="PROSITE" id="PS00108">
    <property type="entry name" value="PROTEIN_KINASE_ST"/>
    <property type="match status" value="1"/>
</dbReference>
<evidence type="ECO:0000256" key="1">
    <source>
        <dbReference type="ARBA" id="ARBA00010507"/>
    </source>
</evidence>
<dbReference type="FunFam" id="1.10.510.10:FF:000193">
    <property type="entry name" value="Serine/threonine-protein kinase CTR1"/>
    <property type="match status" value="1"/>
</dbReference>
<evidence type="ECO:0000256" key="6">
    <source>
        <dbReference type="ARBA" id="ARBA00022777"/>
    </source>
</evidence>
<keyword evidence="3" id="KW-0723">Serine/threonine-protein kinase</keyword>
<evidence type="ECO:0000256" key="11">
    <source>
        <dbReference type="SAM" id="MobiDB-lite"/>
    </source>
</evidence>
<evidence type="ECO:0000313" key="14">
    <source>
        <dbReference type="Proteomes" id="UP000807159"/>
    </source>
</evidence>
<dbReference type="SUPFAM" id="SSF56112">
    <property type="entry name" value="Protein kinase-like (PK-like)"/>
    <property type="match status" value="1"/>
</dbReference>
<dbReference type="PANTHER" id="PTHR44329">
    <property type="entry name" value="SERINE/THREONINE-PROTEIN KINASE TNNI3K-RELATED"/>
    <property type="match status" value="1"/>
</dbReference>
<keyword evidence="6" id="KW-0418">Kinase</keyword>
<evidence type="ECO:0000256" key="10">
    <source>
        <dbReference type="PROSITE-ProRule" id="PRU10141"/>
    </source>
</evidence>
<keyword evidence="4" id="KW-0808">Transferase</keyword>
<keyword evidence="5 10" id="KW-0547">Nucleotide-binding</keyword>
<feature type="region of interest" description="Disordered" evidence="11">
    <location>
        <begin position="1"/>
        <end position="39"/>
    </location>
</feature>
<accession>A0A8T2WYZ3</accession>
<dbReference type="InterPro" id="IPR055164">
    <property type="entry name" value="EDR1/CTR1/ARMC3-like_pept-like"/>
</dbReference>
<dbReference type="FunFam" id="3.30.200.20:FF:000060">
    <property type="entry name" value="Serine/threonine-protein kinase isoform 1"/>
    <property type="match status" value="1"/>
</dbReference>
<comment type="caution">
    <text evidence="13">The sequence shown here is derived from an EMBL/GenBank/DDBJ whole genome shotgun (WGS) entry which is preliminary data.</text>
</comment>
<dbReference type="Gene3D" id="3.30.200.20">
    <property type="entry name" value="Phosphorylase Kinase, domain 1"/>
    <property type="match status" value="1"/>
</dbReference>
<evidence type="ECO:0000256" key="8">
    <source>
        <dbReference type="ARBA" id="ARBA00047899"/>
    </source>
</evidence>
<dbReference type="SMART" id="SM00220">
    <property type="entry name" value="S_TKc"/>
    <property type="match status" value="1"/>
</dbReference>
<dbReference type="InterPro" id="IPR011009">
    <property type="entry name" value="Kinase-like_dom_sf"/>
</dbReference>
<dbReference type="Gene3D" id="1.10.510.10">
    <property type="entry name" value="Transferase(Phosphotransferase) domain 1"/>
    <property type="match status" value="1"/>
</dbReference>
<dbReference type="GO" id="GO:0005524">
    <property type="term" value="F:ATP binding"/>
    <property type="evidence" value="ECO:0007669"/>
    <property type="project" value="UniProtKB-UniRule"/>
</dbReference>
<evidence type="ECO:0000259" key="12">
    <source>
        <dbReference type="PROSITE" id="PS50011"/>
    </source>
</evidence>
<sequence length="810" mass="89927">MEMPGRRSNNYTLLSQQAEEQQQAPPPYYESSSLSGDSKNNKLIIKQQERIFVDWEPDHRIMGGNSNRTGLYSSSSAAIGLQRQSSWSSFGESSLSGEYYPPTTLSTGGVNEIDQAYGYEDGNFMTAARLPSNGSSGKSWAQQTEESYQLQLALALRLSSEATCADDPNFLDSFPAESALRSCTSNSPEALSHRFWVSGCLSYLDKIPDGFYLIHGMDPYVWTVCTDLQENGRIPSIESLKSVDPNADSSMEVVLIDQRSDPCLKELQNRVHSISCSCVTTKEVVDQLAKLVCNRMGGSASRREDDFVSIWKECSDDLKDCLGSVVVPIGSLSSGLCSHRALLFKVLADTIDLPCRIAKGCKYCKRDDASSCLVQFELDRSLAEQYFLDCQSLNLVFDDASAGTVDDGAGPGFVMNSKQIDRTGPERNNLVQFSSNTNEISKLPWQLKVNHISGLDKAYNPSQNAKQSMNEVRDPIPLKKIPPVVRRDIRPLISLSDQRVDASKDSISEGSQLVSGKTSKELSLDVEDLDIPWSDLVLKERIGAGSFGTVHRADWHGSDVAVKILMEQDFHAERFKEFLREVAIMKRLRHPNIVLFMGAVTQPPNLSIVTEYLSRGSLYRLLHKSGARDMLDERRRLSMAYDVAKGMNYLHKHNPPIVHRDLKSPNLLVDKKYTVKVCDFGLSRLKANTFLSSKSAAGTPEWMAPEVLCDESSNEKSDVYSFGVILWELATLQQPWSNLNPAQVVAAVGFKGKRLEIPRDLNPQVVSLIESCWANEPWKRPSFASVMESLRSLIKPPTPQPGLAGMTLLA</sequence>
<organism evidence="13 14">
    <name type="scientific">Populus deltoides</name>
    <name type="common">Eastern poplar</name>
    <name type="synonym">Eastern cottonwood</name>
    <dbReference type="NCBI Taxonomy" id="3696"/>
    <lineage>
        <taxon>Eukaryota</taxon>
        <taxon>Viridiplantae</taxon>
        <taxon>Streptophyta</taxon>
        <taxon>Embryophyta</taxon>
        <taxon>Tracheophyta</taxon>
        <taxon>Spermatophyta</taxon>
        <taxon>Magnoliopsida</taxon>
        <taxon>eudicotyledons</taxon>
        <taxon>Gunneridae</taxon>
        <taxon>Pentapetalae</taxon>
        <taxon>rosids</taxon>
        <taxon>fabids</taxon>
        <taxon>Malpighiales</taxon>
        <taxon>Salicaceae</taxon>
        <taxon>Saliceae</taxon>
        <taxon>Populus</taxon>
    </lineage>
</organism>
<dbReference type="InterPro" id="IPR000719">
    <property type="entry name" value="Prot_kinase_dom"/>
</dbReference>
<evidence type="ECO:0000256" key="2">
    <source>
        <dbReference type="ARBA" id="ARBA00012513"/>
    </source>
</evidence>
<dbReference type="GO" id="GO:0006950">
    <property type="term" value="P:response to stress"/>
    <property type="evidence" value="ECO:0007669"/>
    <property type="project" value="UniProtKB-ARBA"/>
</dbReference>